<dbReference type="Pfam" id="PF23797">
    <property type="entry name" value="Beta-prop_ELP1_2nd"/>
    <property type="match status" value="1"/>
</dbReference>
<dbReference type="PIRSF" id="PIRSF017233">
    <property type="entry name" value="IKAP"/>
    <property type="match status" value="1"/>
</dbReference>
<dbReference type="GO" id="GO:0005634">
    <property type="term" value="C:nucleus"/>
    <property type="evidence" value="ECO:0007669"/>
    <property type="project" value="UniProtKB-SubCell"/>
</dbReference>
<sequence>MRNLTILKNLCFRVNELADCEHIATGINDANLRFNSSPLVYFYKSGTIYSYDPTSEEKSTILDLKTYYGITDPPKLVALDFHQISQSIIVIVSSGDVLSIPVVEVSSFTAECVGTVESGIKAMSWSPDEGIVALITNEEKLILMSSLFDLIAEVDLLNSATTNEFISVGWGKKETQFHGSEGKQAAKQKVDILSADPAEDDKMIRITWKGDCSEFAVSYFCPFNNIRCIKVFNNEGALKSVGEPVGGLEESLAWRPSGNLIASTCLLPNKHIVAFFEKNGLRHGEFNLPENIKVKNLFWNADSNILSALCHDTVSNKDCVLLWSVGNYHWYLKQKLSFDSNISWLKWDAQNSYRMYTLLTDGTFIMYDWMFRVDQSDNSCTDSEAFVCVIDGTNLLLTPFKKCVIPPPMCKQTLSIPTFINSMSFLKNSSNADNVNDFCIFGSDKGYLCRYNISNSQHMLAESFEYPDNNELCLHHWLWTSASQFCCIGSNSKLENTLYVMDLKFEKLEVRHSIVLESAVFTLTKVMNDLIIQLDDGKLLLFCMSTQTFKPFSSETLPEPCSHVIFDTNLFALSLTHRLYMYDQLVATGVTSLHYQRPFLIATTTKHRLLICESQSNKVCEEVSLRNTERGALIVTTTGLSVILQIPRGNLETVQPRAMTVLNAGKLLDSKNYLAAMSLLRKQRIDLNLIVDHNPHVFLQDIPTFLQQIEDIAWISLFISELHNEDTTQGIYAAYYRRPTNSVLSLSNKVDTVCKAMCKEMTARSIDTYCHPILGTYVKTGQMEEALKIAQTDKALKHLLFLVDIDTLYETALAIYDLEVALKIASKSQKDPKEYVPFLNLLKSMEPNYRKFTIDKQARKYASAIKHLSACENKFEELETFMVEFSLYSTAITLFPAEDPRYKKVARKYGEYLLSKRLYEEAAFMFEESDSLSDAVSAFSKAGLWRECITLTGRLNYSETELNTLLSATIKTLRSMGNYSDAGYISLHHLHDAHQSVDIYLEGLLFSDAVYVAESHAPELISKIVEPSILQYSTAMLEVIHQFKEKFNRYIMRLKQVRVNKVNAANHDPDFLSDIQSETSSVSSFNTSNASSRSSRTSCRSARKQQRKLWSLKEGNPREEISLVQALSEIIKAAYNMTKEVHKVQRFLLRSKEGSKAKLLQHSLAELLSLIKDNQSVIWPANDEDGELVSVEDAMLKHPPAIQLEKHWEWSIFN</sequence>
<dbReference type="Proteomes" id="UP001152759">
    <property type="component" value="Chromosome 1"/>
</dbReference>
<comment type="function">
    <text evidence="5">Component of the elongator complex which is required for multiple tRNA modifications, including mcm5U (5-methoxycarbonylmethyl uridine), mcm5s2U (5-methoxycarbonylmethyl-2-thiouridine), and ncm5U (5-carbamoylmethyl uridine). The elongator complex catalyzes formation of carboxymethyluridine in the wobble base at position 34 in tRNAs.</text>
</comment>
<comment type="subcellular location">
    <subcellularLocation>
        <location evidence="5">Cytoplasm</location>
    </subcellularLocation>
    <subcellularLocation>
        <location evidence="5">Nucleus</location>
    </subcellularLocation>
</comment>
<feature type="domain" description="ELP1 first N-terminal beta-propeller" evidence="7">
    <location>
        <begin position="1"/>
        <end position="349"/>
    </location>
</feature>
<evidence type="ECO:0000256" key="2">
    <source>
        <dbReference type="ARBA" id="ARBA00006086"/>
    </source>
</evidence>
<dbReference type="EMBL" id="OU963862">
    <property type="protein sequence ID" value="CAH0381696.1"/>
    <property type="molecule type" value="Genomic_DNA"/>
</dbReference>
<comment type="pathway">
    <text evidence="1">tRNA modification; 5-methoxycarbonylmethyl-2-thiouridine-tRNA biosynthesis.</text>
</comment>
<dbReference type="GO" id="GO:0000049">
    <property type="term" value="F:tRNA binding"/>
    <property type="evidence" value="ECO:0007669"/>
    <property type="project" value="TreeGrafter"/>
</dbReference>
<evidence type="ECO:0000259" key="7">
    <source>
        <dbReference type="Pfam" id="PF04762"/>
    </source>
</evidence>
<dbReference type="InterPro" id="IPR056165">
    <property type="entry name" value="Beta-prop_ELP1_2nd"/>
</dbReference>
<accession>A0A9P0A1T2</accession>
<dbReference type="Pfam" id="PF23936">
    <property type="entry name" value="HB_ELP1"/>
    <property type="match status" value="1"/>
</dbReference>
<dbReference type="Pfam" id="PF04762">
    <property type="entry name" value="Beta-prop_ELP1_1st"/>
    <property type="match status" value="1"/>
</dbReference>
<dbReference type="InterPro" id="IPR056164">
    <property type="entry name" value="Beta-prop_ELP1_1st"/>
</dbReference>
<dbReference type="InterPro" id="IPR056166">
    <property type="entry name" value="TPR_ELP1"/>
</dbReference>
<dbReference type="InterPro" id="IPR011044">
    <property type="entry name" value="Quino_amine_DH_bsu"/>
</dbReference>
<feature type="region of interest" description="Disordered" evidence="6">
    <location>
        <begin position="1082"/>
        <end position="1102"/>
    </location>
</feature>
<evidence type="ECO:0000256" key="6">
    <source>
        <dbReference type="SAM" id="MobiDB-lite"/>
    </source>
</evidence>
<reference evidence="12" key="1">
    <citation type="submission" date="2021-12" db="EMBL/GenBank/DDBJ databases">
        <authorList>
            <person name="King R."/>
        </authorList>
    </citation>
    <scope>NUCLEOTIDE SEQUENCE</scope>
</reference>
<dbReference type="InterPro" id="IPR006849">
    <property type="entry name" value="Elp1"/>
</dbReference>
<evidence type="ECO:0000256" key="5">
    <source>
        <dbReference type="PIRNR" id="PIRNR017233"/>
    </source>
</evidence>
<keyword evidence="3 5" id="KW-0963">Cytoplasm</keyword>
<feature type="domain" description="ELP1 three-helical bundle" evidence="11">
    <location>
        <begin position="1021"/>
        <end position="1175"/>
    </location>
</feature>
<dbReference type="KEGG" id="btab:109035607"/>
<keyword evidence="13" id="KW-1185">Reference proteome</keyword>
<dbReference type="SUPFAM" id="SSF69322">
    <property type="entry name" value="Tricorn protease domain 2"/>
    <property type="match status" value="1"/>
</dbReference>
<evidence type="ECO:0000256" key="3">
    <source>
        <dbReference type="ARBA" id="ARBA00022490"/>
    </source>
</evidence>
<evidence type="ECO:0000259" key="9">
    <source>
        <dbReference type="Pfam" id="PF23878"/>
    </source>
</evidence>
<name>A0A9P0A1T2_BEMTA</name>
<dbReference type="PANTHER" id="PTHR12747">
    <property type="entry name" value="ELONGATOR COMPLEX PROTEIN 1"/>
    <property type="match status" value="1"/>
</dbReference>
<dbReference type="AlphaFoldDB" id="A0A9P0A1T2"/>
<comment type="similarity">
    <text evidence="2 5">Belongs to the ELP1/IKA1 family.</text>
</comment>
<dbReference type="PANTHER" id="PTHR12747:SF0">
    <property type="entry name" value="ELONGATOR COMPLEX PROTEIN 1"/>
    <property type="match status" value="1"/>
</dbReference>
<keyword evidence="5" id="KW-0539">Nucleus</keyword>
<organism evidence="12 13">
    <name type="scientific">Bemisia tabaci</name>
    <name type="common">Sweetpotato whitefly</name>
    <name type="synonym">Aleurodes tabaci</name>
    <dbReference type="NCBI Taxonomy" id="7038"/>
    <lineage>
        <taxon>Eukaryota</taxon>
        <taxon>Metazoa</taxon>
        <taxon>Ecdysozoa</taxon>
        <taxon>Arthropoda</taxon>
        <taxon>Hexapoda</taxon>
        <taxon>Insecta</taxon>
        <taxon>Pterygota</taxon>
        <taxon>Neoptera</taxon>
        <taxon>Paraneoptera</taxon>
        <taxon>Hemiptera</taxon>
        <taxon>Sternorrhyncha</taxon>
        <taxon>Aleyrodoidea</taxon>
        <taxon>Aleyrodidae</taxon>
        <taxon>Aleyrodinae</taxon>
        <taxon>Bemisia</taxon>
    </lineage>
</organism>
<feature type="domain" description="ELP1 TPR" evidence="9">
    <location>
        <begin position="849"/>
        <end position="1009"/>
    </location>
</feature>
<keyword evidence="4" id="KW-0819">tRNA processing</keyword>
<evidence type="ECO:0000256" key="1">
    <source>
        <dbReference type="ARBA" id="ARBA00005043"/>
    </source>
</evidence>
<evidence type="ECO:0000259" key="8">
    <source>
        <dbReference type="Pfam" id="PF23797"/>
    </source>
</evidence>
<protein>
    <recommendedName>
        <fullName evidence="5">Elongator complex protein 1</fullName>
    </recommendedName>
</protein>
<dbReference type="Pfam" id="PF23878">
    <property type="entry name" value="TPR_ELP1"/>
    <property type="match status" value="1"/>
</dbReference>
<dbReference type="InterPro" id="IPR056167">
    <property type="entry name" value="A-sol_ELP1"/>
</dbReference>
<dbReference type="Pfam" id="PF23925">
    <property type="entry name" value="A-sol_ELP1"/>
    <property type="match status" value="1"/>
</dbReference>
<evidence type="ECO:0000313" key="12">
    <source>
        <dbReference type="EMBL" id="CAH0381696.1"/>
    </source>
</evidence>
<evidence type="ECO:0000259" key="10">
    <source>
        <dbReference type="Pfam" id="PF23925"/>
    </source>
</evidence>
<gene>
    <name evidence="12" type="ORF">BEMITA_LOCUS1316</name>
</gene>
<feature type="domain" description="ELP1 alpha-solenoid" evidence="10">
    <location>
        <begin position="657"/>
        <end position="842"/>
    </location>
</feature>
<dbReference type="InterPro" id="IPR056169">
    <property type="entry name" value="HB_ELP1"/>
</dbReference>
<dbReference type="SUPFAM" id="SSF50969">
    <property type="entry name" value="YVTN repeat-like/Quinoprotein amine dehydrogenase"/>
    <property type="match status" value="1"/>
</dbReference>
<dbReference type="GO" id="GO:0033588">
    <property type="term" value="C:elongator holoenzyme complex"/>
    <property type="evidence" value="ECO:0007669"/>
    <property type="project" value="InterPro"/>
</dbReference>
<evidence type="ECO:0000259" key="11">
    <source>
        <dbReference type="Pfam" id="PF23936"/>
    </source>
</evidence>
<feature type="compositionally biased region" description="Low complexity" evidence="6">
    <location>
        <begin position="1082"/>
        <end position="1100"/>
    </location>
</feature>
<evidence type="ECO:0000313" key="13">
    <source>
        <dbReference type="Proteomes" id="UP001152759"/>
    </source>
</evidence>
<dbReference type="Gene3D" id="1.25.40.470">
    <property type="match status" value="1"/>
</dbReference>
<dbReference type="GO" id="GO:0002926">
    <property type="term" value="P:tRNA wobble base 5-methoxycarbonylmethyl-2-thiouridinylation"/>
    <property type="evidence" value="ECO:0007669"/>
    <property type="project" value="TreeGrafter"/>
</dbReference>
<evidence type="ECO:0000256" key="4">
    <source>
        <dbReference type="ARBA" id="ARBA00022694"/>
    </source>
</evidence>
<dbReference type="GO" id="GO:0005829">
    <property type="term" value="C:cytosol"/>
    <property type="evidence" value="ECO:0007669"/>
    <property type="project" value="TreeGrafter"/>
</dbReference>
<feature type="domain" description="ELP1 N-terminal second beta-propeller" evidence="8">
    <location>
        <begin position="389"/>
        <end position="635"/>
    </location>
</feature>
<proteinExistence type="inferred from homology"/>